<protein>
    <recommendedName>
        <fullName evidence="6">Receptor ligand binding region domain-containing protein</fullName>
    </recommendedName>
</protein>
<dbReference type="GO" id="GO:0016020">
    <property type="term" value="C:membrane"/>
    <property type="evidence" value="ECO:0007669"/>
    <property type="project" value="UniProtKB-SubCell"/>
</dbReference>
<feature type="domain" description="Receptor ligand binding region" evidence="6">
    <location>
        <begin position="71"/>
        <end position="361"/>
    </location>
</feature>
<evidence type="ECO:0000313" key="7">
    <source>
        <dbReference type="EMBL" id="OQV17601.1"/>
    </source>
</evidence>
<feature type="transmembrane region" description="Helical" evidence="5">
    <location>
        <begin position="433"/>
        <end position="455"/>
    </location>
</feature>
<evidence type="ECO:0000256" key="3">
    <source>
        <dbReference type="ARBA" id="ARBA00022989"/>
    </source>
</evidence>
<dbReference type="OrthoDB" id="10065302at2759"/>
<dbReference type="EMBL" id="MTYJ01000059">
    <property type="protein sequence ID" value="OQV17601.1"/>
    <property type="molecule type" value="Genomic_DNA"/>
</dbReference>
<keyword evidence="2 5" id="KW-0812">Transmembrane</keyword>
<reference evidence="8" key="1">
    <citation type="submission" date="2017-01" db="EMBL/GenBank/DDBJ databases">
        <title>Comparative genomics of anhydrobiosis in the tardigrade Hypsibius dujardini.</title>
        <authorList>
            <person name="Yoshida Y."/>
            <person name="Koutsovoulos G."/>
            <person name="Laetsch D."/>
            <person name="Stevens L."/>
            <person name="Kumar S."/>
            <person name="Horikawa D."/>
            <person name="Ishino K."/>
            <person name="Komine S."/>
            <person name="Tomita M."/>
            <person name="Blaxter M."/>
            <person name="Arakawa K."/>
        </authorList>
    </citation>
    <scope>NUCLEOTIDE SEQUENCE [LARGE SCALE GENOMIC DNA]</scope>
    <source>
        <strain evidence="8">Z151</strain>
    </source>
</reference>
<dbReference type="Gene3D" id="3.40.50.2300">
    <property type="match status" value="1"/>
</dbReference>
<dbReference type="Pfam" id="PF01094">
    <property type="entry name" value="ANF_receptor"/>
    <property type="match status" value="1"/>
</dbReference>
<proteinExistence type="predicted"/>
<evidence type="ECO:0000256" key="5">
    <source>
        <dbReference type="SAM" id="Phobius"/>
    </source>
</evidence>
<keyword evidence="8" id="KW-1185">Reference proteome</keyword>
<evidence type="ECO:0000259" key="6">
    <source>
        <dbReference type="Pfam" id="PF01094"/>
    </source>
</evidence>
<keyword evidence="4 5" id="KW-0472">Membrane</keyword>
<evidence type="ECO:0000256" key="1">
    <source>
        <dbReference type="ARBA" id="ARBA00004370"/>
    </source>
</evidence>
<gene>
    <name evidence="7" type="ORF">BV898_08370</name>
</gene>
<dbReference type="InterPro" id="IPR001828">
    <property type="entry name" value="ANF_lig-bd_rcpt"/>
</dbReference>
<dbReference type="Proteomes" id="UP000192578">
    <property type="component" value="Unassembled WGS sequence"/>
</dbReference>
<organism evidence="7 8">
    <name type="scientific">Hypsibius exemplaris</name>
    <name type="common">Freshwater tardigrade</name>
    <dbReference type="NCBI Taxonomy" id="2072580"/>
    <lineage>
        <taxon>Eukaryota</taxon>
        <taxon>Metazoa</taxon>
        <taxon>Ecdysozoa</taxon>
        <taxon>Tardigrada</taxon>
        <taxon>Eutardigrada</taxon>
        <taxon>Parachela</taxon>
        <taxon>Hypsibioidea</taxon>
        <taxon>Hypsibiidae</taxon>
        <taxon>Hypsibius</taxon>
    </lineage>
</organism>
<dbReference type="SUPFAM" id="SSF53822">
    <property type="entry name" value="Periplasmic binding protein-like I"/>
    <property type="match status" value="1"/>
</dbReference>
<dbReference type="InterPro" id="IPR028082">
    <property type="entry name" value="Peripla_BP_I"/>
</dbReference>
<evidence type="ECO:0000256" key="4">
    <source>
        <dbReference type="ARBA" id="ARBA00023136"/>
    </source>
</evidence>
<dbReference type="AlphaFoldDB" id="A0A1W0WQX3"/>
<keyword evidence="3 5" id="KW-1133">Transmembrane helix</keyword>
<evidence type="ECO:0000256" key="2">
    <source>
        <dbReference type="ARBA" id="ARBA00022692"/>
    </source>
</evidence>
<name>A0A1W0WQX3_HYPEX</name>
<accession>A0A1W0WQX3</accession>
<evidence type="ECO:0000313" key="8">
    <source>
        <dbReference type="Proteomes" id="UP000192578"/>
    </source>
</evidence>
<comment type="subcellular location">
    <subcellularLocation>
        <location evidence="1">Membrane</location>
    </subcellularLocation>
</comment>
<sequence length="500" mass="55545">MHLGDAHAGTGLVMTMQPVISYALNESRVKYPDLFRNYTYFTADDDNSAHCGPDAVQSSVGHMASFVGKGHIRSDSLTVFIAPLCGDAFNVVGDFARELDFFVAPCMTMADIKKPGERFPTMVSFASADIRPFGYAVLALLEHYAWLSAAIITDQPPGTRSTAQRLCGIPLEVLPAVRAQLNLLQIETDSRVENFTRALTEASNFTRIIMSCDGVASQRKLLADAAKLEMTRGNFVFIYVYSFWSPLVWSLGDAIDESVQDALNSQIIVSPPPADPDVFQNLYTGVRERRRAMYNVDPPNTTTGFDVPCYEAVSTVALVLNESCSTNGVDCQGGRSVVRKMLDKTFRLPLRPVTIDAEGQPITVIYIQKRNELSNQGVFKTIFYYNSFTKVFRKSNDTVVYWIGGLVPYHRPPCGLKNELCLSATPSHSGETLTITLCVLSVSTVLLIVVSRLLLIRERRKNLSFWCQLCEGDLDLGRRITRQSFRAKILRTSFAGNYLL</sequence>
<comment type="caution">
    <text evidence="7">The sequence shown here is derived from an EMBL/GenBank/DDBJ whole genome shotgun (WGS) entry which is preliminary data.</text>
</comment>